<gene>
    <name evidence="4" type="ordered locus">HELO_3332</name>
</gene>
<proteinExistence type="predicted"/>
<dbReference type="InterPro" id="IPR022770">
    <property type="entry name" value="IucA/IucC-like_C"/>
</dbReference>
<organism evidence="4 5">
    <name type="scientific">Halomonas elongata (strain ATCC 33173 / DSM 2581 / NBRC 15536 / NCIMB 2198 / 1H9)</name>
    <dbReference type="NCBI Taxonomy" id="768066"/>
    <lineage>
        <taxon>Bacteria</taxon>
        <taxon>Pseudomonadati</taxon>
        <taxon>Pseudomonadota</taxon>
        <taxon>Gammaproteobacteria</taxon>
        <taxon>Oceanospirillales</taxon>
        <taxon>Halomonadaceae</taxon>
        <taxon>Halomonas</taxon>
    </lineage>
</organism>
<dbReference type="InterPro" id="IPR007310">
    <property type="entry name" value="Aerobactin_biosyn_IucA/IucC_N"/>
</dbReference>
<protein>
    <submittedName>
        <fullName evidence="4">IucA domain protein</fullName>
    </submittedName>
</protein>
<evidence type="ECO:0000256" key="1">
    <source>
        <dbReference type="ARBA" id="ARBA00004924"/>
    </source>
</evidence>
<dbReference type="eggNOG" id="COG4264">
    <property type="taxonomic scope" value="Bacteria"/>
</dbReference>
<dbReference type="STRING" id="768066.HELO_3332"/>
<dbReference type="Gene3D" id="1.10.510.40">
    <property type="match status" value="1"/>
</dbReference>
<dbReference type="AlphaFoldDB" id="E1V646"/>
<dbReference type="GO" id="GO:0019290">
    <property type="term" value="P:siderophore biosynthetic process"/>
    <property type="evidence" value="ECO:0007669"/>
    <property type="project" value="InterPro"/>
</dbReference>
<reference evidence="5" key="1">
    <citation type="journal article" date="2011" name="Environ. Microbiol.">
        <title>A blueprint of ectoine metabolism from the genome of the industrial producer Halomonas elongata DSM 2581(T).</title>
        <authorList>
            <person name="Schwibbert K."/>
            <person name="Marin-Sanguino A."/>
            <person name="Bagyan I."/>
            <person name="Heidrich G."/>
            <person name="Lentzen G."/>
            <person name="Seitz H."/>
            <person name="Rampp M."/>
            <person name="Schuster S.C."/>
            <person name="Klenk H.P."/>
            <person name="Pfeiffer F."/>
            <person name="Oesterhelt D."/>
            <person name="Kunte H.J."/>
        </authorList>
    </citation>
    <scope>NUCLEOTIDE SEQUENCE [LARGE SCALE GENOMIC DNA]</scope>
    <source>
        <strain evidence="5">ATCC 33173 / DSM 2581 / NBRC 15536 / NCIMB 2198 / 1H9</strain>
    </source>
</reference>
<feature type="domain" description="Aerobactin siderophore biosynthesis IucA/IucC-like C-terminal" evidence="3">
    <location>
        <begin position="485"/>
        <end position="624"/>
    </location>
</feature>
<dbReference type="GO" id="GO:0016881">
    <property type="term" value="F:acid-amino acid ligase activity"/>
    <property type="evidence" value="ECO:0007669"/>
    <property type="project" value="UniProtKB-ARBA"/>
</dbReference>
<evidence type="ECO:0000259" key="3">
    <source>
        <dbReference type="Pfam" id="PF06276"/>
    </source>
</evidence>
<feature type="domain" description="Aerobactin siderophore biosynthesis IucA/IucC N-terminal" evidence="2">
    <location>
        <begin position="197"/>
        <end position="439"/>
    </location>
</feature>
<evidence type="ECO:0000313" key="4">
    <source>
        <dbReference type="EMBL" id="CBV43216.1"/>
    </source>
</evidence>
<accession>E1V646</accession>
<dbReference type="Pfam" id="PF04183">
    <property type="entry name" value="IucA_IucC"/>
    <property type="match status" value="1"/>
</dbReference>
<dbReference type="HOGENOM" id="CLU_030178_0_0_6"/>
<evidence type="ECO:0000259" key="2">
    <source>
        <dbReference type="Pfam" id="PF04183"/>
    </source>
</evidence>
<dbReference type="Pfam" id="PF06276">
    <property type="entry name" value="FhuF"/>
    <property type="match status" value="1"/>
</dbReference>
<dbReference type="PANTHER" id="PTHR34384">
    <property type="entry name" value="L-2,3-DIAMINOPROPANOATE--CITRATE LIGASE"/>
    <property type="match status" value="1"/>
</dbReference>
<dbReference type="EMBL" id="FN869568">
    <property type="protein sequence ID" value="CBV43216.1"/>
    <property type="molecule type" value="Genomic_DNA"/>
</dbReference>
<dbReference type="InterPro" id="IPR037455">
    <property type="entry name" value="LucA/IucC-like"/>
</dbReference>
<evidence type="ECO:0000313" key="5">
    <source>
        <dbReference type="Proteomes" id="UP000008707"/>
    </source>
</evidence>
<comment type="pathway">
    <text evidence="1">Siderophore biosynthesis.</text>
</comment>
<sequence>MSSPMTTCSLSSREASQLASLERTDTVAEFTTMEPFNAQHHAQAQIMQSLVDGLLVEGMLDDLGAVWQDASRADDWLIRLPVFQALDGGHCSRWFWIWPQDRHQGVVMLLQPGIVQAWEKVPRTPVILVDHESGEWTPLDPVAFMRRVFGADDDQALEQGQKVFLEALSDSLWQAESSVEHRVETRDLLRRDTAEHFAIMEQWASLLDRPYHPTAKAKQGLSEDEYRAYMAEFNAPITLRWVAIARDRVMTGAGVEEDGPVPVAWLVGDEGRQALEQEMNSRGLARTHIAIPVHPWQHEHALPHWLESAFAAGDCVSLASVTEPWLATSSLRSLAPTTASPHYLKLPMAIHSLGASRYLPAVKMFNGDLSARLLHQAREKDTRLAEGLYLCDEGKWWAYMPEGATLFDEAPRHLSAMVRSYPSALLEDSSVRLVPMATLGTPLPGGEHHVFDDWLAQRGMTASPDSVQALLGELCDTFFDINLRMFRLGMLAEVHGQNAVLVFREGRCDGLLLRDHDSLRISVARLERYGMQDPCYCIKPGHSNTLYHDSLEALLFWLQTLAIQVNLRAIIETLADHYALPARNLWREMATRLEARIDAIPFDDRDRGMLKAQLFEREQWPYKRLITPIIERAGGPGSMPFGTSATCNPFVRVGLPDAAMPAEALNEA</sequence>
<dbReference type="Proteomes" id="UP000008707">
    <property type="component" value="Chromosome"/>
</dbReference>
<dbReference type="PANTHER" id="PTHR34384:SF6">
    <property type="entry name" value="STAPHYLOFERRIN B SYNTHASE"/>
    <property type="match status" value="1"/>
</dbReference>
<name>E1V646_HALED</name>
<dbReference type="KEGG" id="hel:HELO_3332"/>